<feature type="compositionally biased region" description="Basic and acidic residues" evidence="1">
    <location>
        <begin position="150"/>
        <end position="168"/>
    </location>
</feature>
<proteinExistence type="predicted"/>
<evidence type="ECO:0000313" key="2">
    <source>
        <dbReference type="EMBL" id="MFC5413167.1"/>
    </source>
</evidence>
<dbReference type="EMBL" id="JBHSMA010000024">
    <property type="protein sequence ID" value="MFC5413167.1"/>
    <property type="molecule type" value="Genomic_DNA"/>
</dbReference>
<gene>
    <name evidence="2" type="ORF">ACFPMF_27850</name>
</gene>
<name>A0ABW0IPU7_9BACT</name>
<reference evidence="3" key="1">
    <citation type="journal article" date="2019" name="Int. J. Syst. Evol. Microbiol.">
        <title>The Global Catalogue of Microorganisms (GCM) 10K type strain sequencing project: providing services to taxonomists for standard genome sequencing and annotation.</title>
        <authorList>
            <consortium name="The Broad Institute Genomics Platform"/>
            <consortium name="The Broad Institute Genome Sequencing Center for Infectious Disease"/>
            <person name="Wu L."/>
            <person name="Ma J."/>
        </authorList>
    </citation>
    <scope>NUCLEOTIDE SEQUENCE [LARGE SCALE GENOMIC DNA]</scope>
    <source>
        <strain evidence="3">CCUG 55250</strain>
    </source>
</reference>
<dbReference type="RefSeq" id="WP_379851431.1">
    <property type="nucleotide sequence ID" value="NZ_JBHSMA010000024.1"/>
</dbReference>
<accession>A0ABW0IPU7</accession>
<feature type="compositionally biased region" description="Basic and acidic residues" evidence="1">
    <location>
        <begin position="85"/>
        <end position="97"/>
    </location>
</feature>
<organism evidence="2 3">
    <name type="scientific">Larkinella bovis</name>
    <dbReference type="NCBI Taxonomy" id="683041"/>
    <lineage>
        <taxon>Bacteria</taxon>
        <taxon>Pseudomonadati</taxon>
        <taxon>Bacteroidota</taxon>
        <taxon>Cytophagia</taxon>
        <taxon>Cytophagales</taxon>
        <taxon>Spirosomataceae</taxon>
        <taxon>Larkinella</taxon>
    </lineage>
</organism>
<feature type="compositionally biased region" description="Basic and acidic residues" evidence="1">
    <location>
        <begin position="177"/>
        <end position="189"/>
    </location>
</feature>
<feature type="compositionally biased region" description="Basic and acidic residues" evidence="1">
    <location>
        <begin position="115"/>
        <end position="141"/>
    </location>
</feature>
<evidence type="ECO:0000313" key="3">
    <source>
        <dbReference type="Proteomes" id="UP001596106"/>
    </source>
</evidence>
<dbReference type="Proteomes" id="UP001596106">
    <property type="component" value="Unassembled WGS sequence"/>
</dbReference>
<keyword evidence="3" id="KW-1185">Reference proteome</keyword>
<feature type="region of interest" description="Disordered" evidence="1">
    <location>
        <begin position="85"/>
        <end position="204"/>
    </location>
</feature>
<evidence type="ECO:0000256" key="1">
    <source>
        <dbReference type="SAM" id="MobiDB-lite"/>
    </source>
</evidence>
<protein>
    <submittedName>
        <fullName evidence="2">Uncharacterized protein</fullName>
    </submittedName>
</protein>
<sequence length="264" mass="29553">MRIWIVLVAKGIAFLTALQLAYGQSSESSLEKTKRVLELVDEYQSNSQLDSLLKSHRSPLVLIDQFIFVPHQGCYYPRHSKGTYEERNAGGDNEQRGRGGLINSKQKAGGVFAQRKSEGGLSERETGGEITSRETGGDDSYRQQAGGKVKRTEGGETADRSQKGDDSQRSAAGKNKTRTEGGETTDRNTKGNNTNRFTEGANRKRRWSGAFKLRKPQEVDENVYCQKETSQPAFLLSNVPTGMKVEVYDFMGRRKVEQFMVVYY</sequence>
<comment type="caution">
    <text evidence="2">The sequence shown here is derived from an EMBL/GenBank/DDBJ whole genome shotgun (WGS) entry which is preliminary data.</text>
</comment>